<keyword evidence="1" id="KW-0732">Signal</keyword>
<organism evidence="2 3">
    <name type="scientific">Arabis alpina</name>
    <name type="common">Alpine rock-cress</name>
    <dbReference type="NCBI Taxonomy" id="50452"/>
    <lineage>
        <taxon>Eukaryota</taxon>
        <taxon>Viridiplantae</taxon>
        <taxon>Streptophyta</taxon>
        <taxon>Embryophyta</taxon>
        <taxon>Tracheophyta</taxon>
        <taxon>Spermatophyta</taxon>
        <taxon>Magnoliopsida</taxon>
        <taxon>eudicotyledons</taxon>
        <taxon>Gunneridae</taxon>
        <taxon>Pentapetalae</taxon>
        <taxon>rosids</taxon>
        <taxon>malvids</taxon>
        <taxon>Brassicales</taxon>
        <taxon>Brassicaceae</taxon>
        <taxon>Arabideae</taxon>
        <taxon>Arabis</taxon>
    </lineage>
</organism>
<dbReference type="Proteomes" id="UP000029120">
    <property type="component" value="Unassembled WGS sequence"/>
</dbReference>
<proteinExistence type="predicted"/>
<dbReference type="EMBL" id="KL992686">
    <property type="protein sequence ID" value="KFK22088.1"/>
    <property type="molecule type" value="Genomic_DNA"/>
</dbReference>
<sequence length="34" mass="3697">MGKKCSLFNHVLVLVMLLCLLPCLSQSTPFSDTG</sequence>
<keyword evidence="3" id="KW-1185">Reference proteome</keyword>
<reference evidence="3" key="1">
    <citation type="journal article" date="2015" name="Nat. Plants">
        <title>Genome expansion of Arabis alpina linked with retrotransposition and reduced symmetric DNA methylation.</title>
        <authorList>
            <person name="Willing E.M."/>
            <person name="Rawat V."/>
            <person name="Mandakova T."/>
            <person name="Maumus F."/>
            <person name="James G.V."/>
            <person name="Nordstroem K.J."/>
            <person name="Becker C."/>
            <person name="Warthmann N."/>
            <person name="Chica C."/>
            <person name="Szarzynska B."/>
            <person name="Zytnicki M."/>
            <person name="Albani M.C."/>
            <person name="Kiefer C."/>
            <person name="Bergonzi S."/>
            <person name="Castaings L."/>
            <person name="Mateos J.L."/>
            <person name="Berns M.C."/>
            <person name="Bujdoso N."/>
            <person name="Piofczyk T."/>
            <person name="de Lorenzo L."/>
            <person name="Barrero-Sicilia C."/>
            <person name="Mateos I."/>
            <person name="Piednoel M."/>
            <person name="Hagmann J."/>
            <person name="Chen-Min-Tao R."/>
            <person name="Iglesias-Fernandez R."/>
            <person name="Schuster S.C."/>
            <person name="Alonso-Blanco C."/>
            <person name="Roudier F."/>
            <person name="Carbonero P."/>
            <person name="Paz-Ares J."/>
            <person name="Davis S.J."/>
            <person name="Pecinka A."/>
            <person name="Quesneville H."/>
            <person name="Colot V."/>
            <person name="Lysak M.A."/>
            <person name="Weigel D."/>
            <person name="Coupland G."/>
            <person name="Schneeberger K."/>
        </authorList>
    </citation>
    <scope>NUCLEOTIDE SEQUENCE [LARGE SCALE GENOMIC DNA]</scope>
    <source>
        <strain evidence="3">cv. Pajares</strain>
    </source>
</reference>
<dbReference type="Gramene" id="KFK22088">
    <property type="protein sequence ID" value="KFK22088"/>
    <property type="gene ID" value="AALP_AAs47492U000100"/>
</dbReference>
<evidence type="ECO:0000313" key="2">
    <source>
        <dbReference type="EMBL" id="KFK22088.1"/>
    </source>
</evidence>
<evidence type="ECO:0000256" key="1">
    <source>
        <dbReference type="SAM" id="SignalP"/>
    </source>
</evidence>
<feature type="signal peptide" evidence="1">
    <location>
        <begin position="1"/>
        <end position="27"/>
    </location>
</feature>
<protein>
    <submittedName>
        <fullName evidence="2">Uncharacterized protein</fullName>
    </submittedName>
</protein>
<accession>A0A087FWT6</accession>
<gene>
    <name evidence="2" type="ORF">AALP_AAs47492U000100</name>
</gene>
<name>A0A087FWT6_ARAAL</name>
<evidence type="ECO:0000313" key="3">
    <source>
        <dbReference type="Proteomes" id="UP000029120"/>
    </source>
</evidence>
<dbReference type="AlphaFoldDB" id="A0A087FWT6"/>
<feature type="chain" id="PRO_5001821501" evidence="1">
    <location>
        <begin position="28"/>
        <end position="34"/>
    </location>
</feature>